<gene>
    <name evidence="2" type="ORF">C4520_20485</name>
</gene>
<name>A0A3A4NEI8_ABYX5</name>
<comment type="caution">
    <text evidence="2">The sequence shown here is derived from an EMBL/GenBank/DDBJ whole genome shotgun (WGS) entry which is preliminary data.</text>
</comment>
<dbReference type="AlphaFoldDB" id="A0A3A4NEI8"/>
<organism evidence="2 3">
    <name type="scientific">Abyssobacteria bacterium (strain SURF_5)</name>
    <dbReference type="NCBI Taxonomy" id="2093360"/>
    <lineage>
        <taxon>Bacteria</taxon>
        <taxon>Pseudomonadati</taxon>
        <taxon>Candidatus Hydrogenedentota</taxon>
        <taxon>Candidatus Abyssobacteria</taxon>
    </lineage>
</organism>
<reference evidence="2 3" key="1">
    <citation type="journal article" date="2017" name="ISME J.">
        <title>Energy and carbon metabolisms in a deep terrestrial subsurface fluid microbial community.</title>
        <authorList>
            <person name="Momper L."/>
            <person name="Jungbluth S.P."/>
            <person name="Lee M.D."/>
            <person name="Amend J.P."/>
        </authorList>
    </citation>
    <scope>NUCLEOTIDE SEQUENCE [LARGE SCALE GENOMIC DNA]</scope>
    <source>
        <strain evidence="2">SURF_5</strain>
    </source>
</reference>
<sequence>MGRRHRKTPEKGFKDISHYFLSAAEADEVDTARTAGHQAHENPPMLSDNSTASPQRSLQPMRRKENCASCAHLIARAGQPFQCRIYSVDHFKHKVKPLEAISLHQGHTCVYFMRITSGQIEEILRSHGSTLSAEYVRESPHTVEERTVQEKTVTIEPYGDLTAEEALREELLRYLLDGYSIIDATVTLRSDVSDEKHRSSKTTRIRLHVREEKPEK</sequence>
<dbReference type="Proteomes" id="UP000265882">
    <property type="component" value="Unassembled WGS sequence"/>
</dbReference>
<dbReference type="EMBL" id="QZKU01000138">
    <property type="protein sequence ID" value="RJP15260.1"/>
    <property type="molecule type" value="Genomic_DNA"/>
</dbReference>
<evidence type="ECO:0000313" key="2">
    <source>
        <dbReference type="EMBL" id="RJP15260.1"/>
    </source>
</evidence>
<feature type="compositionally biased region" description="Polar residues" evidence="1">
    <location>
        <begin position="47"/>
        <end position="58"/>
    </location>
</feature>
<accession>A0A3A4NEI8</accession>
<protein>
    <submittedName>
        <fullName evidence="2">Uncharacterized protein</fullName>
    </submittedName>
</protein>
<feature type="region of interest" description="Disordered" evidence="1">
    <location>
        <begin position="30"/>
        <end position="61"/>
    </location>
</feature>
<evidence type="ECO:0000313" key="3">
    <source>
        <dbReference type="Proteomes" id="UP000265882"/>
    </source>
</evidence>
<proteinExistence type="predicted"/>
<evidence type="ECO:0000256" key="1">
    <source>
        <dbReference type="SAM" id="MobiDB-lite"/>
    </source>
</evidence>